<feature type="compositionally biased region" description="Basic residues" evidence="1">
    <location>
        <begin position="148"/>
        <end position="163"/>
    </location>
</feature>
<reference evidence="2 3" key="1">
    <citation type="submission" date="2017-08" db="EMBL/GenBank/DDBJ databases">
        <title>Genome sequence of Streptomyces albireticuli NRRL B-1670.</title>
        <authorList>
            <person name="Graham D.E."/>
            <person name="Mahan K.M."/>
            <person name="Klingeman D.M."/>
            <person name="Hettich R.L."/>
            <person name="Parry R.J."/>
            <person name="Spain J.C."/>
        </authorList>
    </citation>
    <scope>NUCLEOTIDE SEQUENCE [LARGE SCALE GENOMIC DNA]</scope>
    <source>
        <strain evidence="2 3">NRRL B-1670</strain>
    </source>
</reference>
<feature type="compositionally biased region" description="Low complexity" evidence="1">
    <location>
        <begin position="75"/>
        <end position="84"/>
    </location>
</feature>
<dbReference type="AlphaFoldDB" id="A0A2A2D9J2"/>
<gene>
    <name evidence="2" type="ORF">CK936_14725</name>
</gene>
<feature type="region of interest" description="Disordered" evidence="1">
    <location>
        <begin position="1"/>
        <end position="184"/>
    </location>
</feature>
<organism evidence="2 3">
    <name type="scientific">Streptomyces albireticuli</name>
    <dbReference type="NCBI Taxonomy" id="1940"/>
    <lineage>
        <taxon>Bacteria</taxon>
        <taxon>Bacillati</taxon>
        <taxon>Actinomycetota</taxon>
        <taxon>Actinomycetes</taxon>
        <taxon>Kitasatosporales</taxon>
        <taxon>Streptomycetaceae</taxon>
        <taxon>Streptomyces</taxon>
    </lineage>
</organism>
<evidence type="ECO:0000313" key="2">
    <source>
        <dbReference type="EMBL" id="PAU48184.1"/>
    </source>
</evidence>
<accession>A0A2A2D9J2</accession>
<comment type="caution">
    <text evidence="2">The sequence shown here is derived from an EMBL/GenBank/DDBJ whole genome shotgun (WGS) entry which is preliminary data.</text>
</comment>
<evidence type="ECO:0000313" key="3">
    <source>
        <dbReference type="Proteomes" id="UP000218944"/>
    </source>
</evidence>
<protein>
    <submittedName>
        <fullName evidence="2">Uncharacterized protein</fullName>
    </submittedName>
</protein>
<proteinExistence type="predicted"/>
<dbReference type="Proteomes" id="UP000218944">
    <property type="component" value="Unassembled WGS sequence"/>
</dbReference>
<name>A0A2A2D9J2_9ACTN</name>
<feature type="compositionally biased region" description="Gly residues" evidence="1">
    <location>
        <begin position="55"/>
        <end position="68"/>
    </location>
</feature>
<sequence>MDAGSPEKSAGAPRWRSRWGVAARKAAQENTGKSRETEEVGGAPPAARAFRGRWPGIGIGALRGGAAGDGTSQSGPAGAAARNRPAVDRPTRRLRPRGVPQDPAAPVPPVPVLAEELPVRPSLEASPRYGPPDAANPATGPASPPVAKRSRAWWRGRAKKGRHAAPCAGRGASPAEGKAVGGAGVWHDTGARQVRWAALKDSGGGLVPDFEPRDPAAGPAQD</sequence>
<feature type="region of interest" description="Disordered" evidence="1">
    <location>
        <begin position="201"/>
        <end position="222"/>
    </location>
</feature>
<feature type="compositionally biased region" description="Low complexity" evidence="1">
    <location>
        <begin position="41"/>
        <end position="54"/>
    </location>
</feature>
<keyword evidence="3" id="KW-1185">Reference proteome</keyword>
<dbReference type="EMBL" id="NSJV01000280">
    <property type="protein sequence ID" value="PAU48184.1"/>
    <property type="molecule type" value="Genomic_DNA"/>
</dbReference>
<evidence type="ECO:0000256" key="1">
    <source>
        <dbReference type="SAM" id="MobiDB-lite"/>
    </source>
</evidence>